<dbReference type="RefSeq" id="WP_269923047.1">
    <property type="nucleotide sequence ID" value="NZ_JAMKBI010000015.1"/>
</dbReference>
<reference evidence="1" key="1">
    <citation type="submission" date="2022-05" db="EMBL/GenBank/DDBJ databases">
        <authorList>
            <person name="Colautti A."/>
            <person name="Iacumin L."/>
        </authorList>
    </citation>
    <scope>NUCLEOTIDE SEQUENCE</scope>
    <source>
        <strain evidence="1">DSM 30747</strain>
    </source>
</reference>
<keyword evidence="2" id="KW-1185">Reference proteome</keyword>
<dbReference type="Proteomes" id="UP001152172">
    <property type="component" value="Unassembled WGS sequence"/>
</dbReference>
<protein>
    <recommendedName>
        <fullName evidence="3">Ferric iron reductase protein FhuF, involved in iron transport</fullName>
    </recommendedName>
</protein>
<sequence>MYKKMYTTYMTILSNDQIQQLNNYSVYTQANGTTLFHGNNVANALPTIKLISSAPNETVAASYFMRRVGMFISMQFYMMTMYDEIWDGPLEQLQFFGTTEYGNKTISTFIPLEYFRDVQENRGVDIQLIWELQCSPIIQQLRSVCSISPLTLWENVFGYLLWHYYMFFENPVLEEKARHDWYLLKDPSIWKAFSSKEYLQFYLKDQNPSELINTTVRTTCCFSKDIPGLQKCGFCPLIK</sequence>
<organism evidence="1 2">
    <name type="scientific">Psychrobacillus psychrodurans</name>
    <dbReference type="NCBI Taxonomy" id="126157"/>
    <lineage>
        <taxon>Bacteria</taxon>
        <taxon>Bacillati</taxon>
        <taxon>Bacillota</taxon>
        <taxon>Bacilli</taxon>
        <taxon>Bacillales</taxon>
        <taxon>Bacillaceae</taxon>
        <taxon>Psychrobacillus</taxon>
    </lineage>
</organism>
<accession>A0A9X3LBQ4</accession>
<dbReference type="EMBL" id="JAMKBI010000015">
    <property type="protein sequence ID" value="MCZ8535016.1"/>
    <property type="molecule type" value="Genomic_DNA"/>
</dbReference>
<evidence type="ECO:0000313" key="2">
    <source>
        <dbReference type="Proteomes" id="UP001152172"/>
    </source>
</evidence>
<comment type="caution">
    <text evidence="1">The sequence shown here is derived from an EMBL/GenBank/DDBJ whole genome shotgun (WGS) entry which is preliminary data.</text>
</comment>
<gene>
    <name evidence="1" type="ORF">M9R61_17055</name>
</gene>
<proteinExistence type="predicted"/>
<evidence type="ECO:0000313" key="1">
    <source>
        <dbReference type="EMBL" id="MCZ8535016.1"/>
    </source>
</evidence>
<evidence type="ECO:0008006" key="3">
    <source>
        <dbReference type="Google" id="ProtNLM"/>
    </source>
</evidence>
<name>A0A9X3LBQ4_9BACI</name>
<dbReference type="AlphaFoldDB" id="A0A9X3LBQ4"/>